<reference evidence="2 3" key="1">
    <citation type="submission" date="2023-10" db="EMBL/GenBank/DDBJ databases">
        <authorList>
            <person name="Maclean D."/>
            <person name="Macfadyen A."/>
        </authorList>
    </citation>
    <scope>NUCLEOTIDE SEQUENCE [LARGE SCALE GENOMIC DNA]</scope>
</reference>
<comment type="caution">
    <text evidence="2">The sequence shown here is derived from an EMBL/GenBank/DDBJ whole genome shotgun (WGS) entry which is preliminary data.</text>
</comment>
<evidence type="ECO:0000313" key="2">
    <source>
        <dbReference type="EMBL" id="CAK0736565.1"/>
    </source>
</evidence>
<dbReference type="EMBL" id="CAUYUE010000001">
    <property type="protein sequence ID" value="CAK0736565.1"/>
    <property type="molecule type" value="Genomic_DNA"/>
</dbReference>
<evidence type="ECO:0000313" key="3">
    <source>
        <dbReference type="Proteomes" id="UP001314263"/>
    </source>
</evidence>
<organism evidence="2 3">
    <name type="scientific">Coccomyxa viridis</name>
    <dbReference type="NCBI Taxonomy" id="1274662"/>
    <lineage>
        <taxon>Eukaryota</taxon>
        <taxon>Viridiplantae</taxon>
        <taxon>Chlorophyta</taxon>
        <taxon>core chlorophytes</taxon>
        <taxon>Trebouxiophyceae</taxon>
        <taxon>Trebouxiophyceae incertae sedis</taxon>
        <taxon>Coccomyxaceae</taxon>
        <taxon>Coccomyxa</taxon>
    </lineage>
</organism>
<keyword evidence="3" id="KW-1185">Reference proteome</keyword>
<proteinExistence type="predicted"/>
<name>A0AAV1HR98_9CHLO</name>
<feature type="compositionally biased region" description="Basic and acidic residues" evidence="1">
    <location>
        <begin position="1"/>
        <end position="10"/>
    </location>
</feature>
<gene>
    <name evidence="2" type="ORF">CVIRNUC_000766</name>
</gene>
<feature type="compositionally biased region" description="Basic and acidic residues" evidence="1">
    <location>
        <begin position="40"/>
        <end position="67"/>
    </location>
</feature>
<dbReference type="AlphaFoldDB" id="A0AAV1HR98"/>
<protein>
    <submittedName>
        <fullName evidence="2">Uncharacterized protein</fullName>
    </submittedName>
</protein>
<feature type="compositionally biased region" description="Basic and acidic residues" evidence="1">
    <location>
        <begin position="75"/>
        <end position="86"/>
    </location>
</feature>
<dbReference type="Proteomes" id="UP001314263">
    <property type="component" value="Unassembled WGS sequence"/>
</dbReference>
<feature type="region of interest" description="Disordered" evidence="1">
    <location>
        <begin position="1"/>
        <end position="86"/>
    </location>
</feature>
<sequence length="86" mass="9664">MENKESHNGRSIESLEQGGKQYNQAQCPASKADPLEIIDWDDRRPGYDPDKDLQLPEEVKESPDVEKPVAPAEAPEAHLFPRPDVL</sequence>
<accession>A0AAV1HR98</accession>
<evidence type="ECO:0000256" key="1">
    <source>
        <dbReference type="SAM" id="MobiDB-lite"/>
    </source>
</evidence>